<evidence type="ECO:0000259" key="2">
    <source>
        <dbReference type="Pfam" id="PF00561"/>
    </source>
</evidence>
<dbReference type="PRINTS" id="PR00111">
    <property type="entry name" value="ABHYDROLASE"/>
</dbReference>
<dbReference type="InterPro" id="IPR000073">
    <property type="entry name" value="AB_hydrolase_1"/>
</dbReference>
<dbReference type="Gene3D" id="3.40.50.1820">
    <property type="entry name" value="alpha/beta hydrolase"/>
    <property type="match status" value="1"/>
</dbReference>
<dbReference type="SUPFAM" id="SSF53474">
    <property type="entry name" value="alpha/beta-Hydrolases"/>
    <property type="match status" value="1"/>
</dbReference>
<dbReference type="Proteomes" id="UP000283946">
    <property type="component" value="Chromosome"/>
</dbReference>
<dbReference type="InterPro" id="IPR029058">
    <property type="entry name" value="AB_hydrolase_fold"/>
</dbReference>
<evidence type="ECO:0000313" key="4">
    <source>
        <dbReference type="Proteomes" id="UP000283946"/>
    </source>
</evidence>
<evidence type="ECO:0000313" key="3">
    <source>
        <dbReference type="EMBL" id="AZZ56726.1"/>
    </source>
</evidence>
<reference evidence="3 4" key="1">
    <citation type="submission" date="2018-03" db="EMBL/GenBank/DDBJ databases">
        <title>Bacteriophage NCPPB3778 and a type I-E CRISPR drive the evolution of the US Biological Select Agent, Rathayibacter toxicus.</title>
        <authorList>
            <person name="Davis E.W.II."/>
            <person name="Tabima J.F."/>
            <person name="Weisberg A.J."/>
            <person name="Dantas Lopes L."/>
            <person name="Wiseman M.S."/>
            <person name="Wiseman M.S."/>
            <person name="Pupko T."/>
            <person name="Belcher M.S."/>
            <person name="Sechler A.J."/>
            <person name="Tancos M.A."/>
            <person name="Schroeder B.K."/>
            <person name="Murray T.D."/>
            <person name="Luster D.G."/>
            <person name="Schneider W.L."/>
            <person name="Rogers E."/>
            <person name="Andreote F.D."/>
            <person name="Grunwald N.J."/>
            <person name="Putnam M.L."/>
            <person name="Chang J.H."/>
        </authorList>
    </citation>
    <scope>NUCLEOTIDE SEQUENCE [LARGE SCALE GENOMIC DNA]</scope>
    <source>
        <strain evidence="3 4">NCCPB 2253</strain>
    </source>
</reference>
<dbReference type="KEGG" id="ria:C7V51_13200"/>
<keyword evidence="1 3" id="KW-0378">Hydrolase</keyword>
<evidence type="ECO:0000256" key="1">
    <source>
        <dbReference type="ARBA" id="ARBA00022801"/>
    </source>
</evidence>
<gene>
    <name evidence="3" type="ORF">C7V51_13200</name>
</gene>
<dbReference type="AlphaFoldDB" id="A0AAD1AI01"/>
<proteinExistence type="predicted"/>
<organism evidence="3 4">
    <name type="scientific">Rathayibacter iranicus</name>
    <dbReference type="NCBI Taxonomy" id="59737"/>
    <lineage>
        <taxon>Bacteria</taxon>
        <taxon>Bacillati</taxon>
        <taxon>Actinomycetota</taxon>
        <taxon>Actinomycetes</taxon>
        <taxon>Micrococcales</taxon>
        <taxon>Microbacteriaceae</taxon>
        <taxon>Rathayibacter</taxon>
    </lineage>
</organism>
<name>A0AAD1AI01_9MICO</name>
<dbReference type="PANTHER" id="PTHR43798">
    <property type="entry name" value="MONOACYLGLYCEROL LIPASE"/>
    <property type="match status" value="1"/>
</dbReference>
<dbReference type="EMBL" id="CP028130">
    <property type="protein sequence ID" value="AZZ56726.1"/>
    <property type="molecule type" value="Genomic_DNA"/>
</dbReference>
<sequence length="271" mass="29324">MLPTSPRRVTSVRHDVEGVELRTLTGGRAEAQRTFVVIHGIGMSHHTFSPLAAALGRHSRVIGVDLAGFGANRRPQQRVGIEDHARQVEQALIERGVTRAVAIGHSMGTQVAVELALRAPDLIDGAVLIGPVVDPLRPGSLRQGLALLRDCLGEPVGVDAIVLADYLRGGLRWYLRQLPEMLHYPIQLRLAALAQPVLIVRGRDDPIATRDWCERLLADAERGSLAELAASRHVVPRTEPEALAHEILRFAAALDEAPTPLPAPRQAESAA</sequence>
<dbReference type="GO" id="GO:0016020">
    <property type="term" value="C:membrane"/>
    <property type="evidence" value="ECO:0007669"/>
    <property type="project" value="TreeGrafter"/>
</dbReference>
<feature type="domain" description="AB hydrolase-1" evidence="2">
    <location>
        <begin position="34"/>
        <end position="135"/>
    </location>
</feature>
<dbReference type="RefSeq" id="WP_104265934.1">
    <property type="nucleotide sequence ID" value="NZ_CP028130.1"/>
</dbReference>
<dbReference type="PANTHER" id="PTHR43798:SF31">
    <property type="entry name" value="AB HYDROLASE SUPERFAMILY PROTEIN YCLE"/>
    <property type="match status" value="1"/>
</dbReference>
<dbReference type="GO" id="GO:0016787">
    <property type="term" value="F:hydrolase activity"/>
    <property type="evidence" value="ECO:0007669"/>
    <property type="project" value="UniProtKB-KW"/>
</dbReference>
<protein>
    <submittedName>
        <fullName evidence="3">Alpha/beta hydrolase</fullName>
    </submittedName>
</protein>
<accession>A0AAD1AI01</accession>
<dbReference type="Pfam" id="PF00561">
    <property type="entry name" value="Abhydrolase_1"/>
    <property type="match status" value="1"/>
</dbReference>
<dbReference type="InterPro" id="IPR050266">
    <property type="entry name" value="AB_hydrolase_sf"/>
</dbReference>